<keyword evidence="6 7" id="KW-0472">Membrane</keyword>
<dbReference type="GO" id="GO:0022857">
    <property type="term" value="F:transmembrane transporter activity"/>
    <property type="evidence" value="ECO:0007669"/>
    <property type="project" value="UniProtKB-UniRule"/>
</dbReference>
<dbReference type="OrthoDB" id="9790209at2"/>
<comment type="subcellular location">
    <subcellularLocation>
        <location evidence="1 7">Cell inner membrane</location>
        <topology evidence="1 7">Multi-pass membrane protein</topology>
    </subcellularLocation>
</comment>
<dbReference type="PIRSF" id="PIRSF006066">
    <property type="entry name" value="HI0050"/>
    <property type="match status" value="1"/>
</dbReference>
<dbReference type="EMBL" id="JFKB01000010">
    <property type="protein sequence ID" value="OSQ46892.1"/>
    <property type="molecule type" value="Genomic_DNA"/>
</dbReference>
<feature type="domain" description="TRAP C4-dicarboxylate transport system permease DctM subunit" evidence="8">
    <location>
        <begin position="11"/>
        <end position="423"/>
    </location>
</feature>
<keyword evidence="5 7" id="KW-1133">Transmembrane helix</keyword>
<dbReference type="Pfam" id="PF06808">
    <property type="entry name" value="DctM"/>
    <property type="match status" value="1"/>
</dbReference>
<comment type="caution">
    <text evidence="9">The sequence shown here is derived from an EMBL/GenBank/DDBJ whole genome shotgun (WGS) entry which is preliminary data.</text>
</comment>
<reference evidence="9 10" key="1">
    <citation type="submission" date="2014-03" db="EMBL/GenBank/DDBJ databases">
        <title>The draft genome sequence of Thalassospira alkalitolerans JCM 18968.</title>
        <authorList>
            <person name="Lai Q."/>
            <person name="Shao Z."/>
        </authorList>
    </citation>
    <scope>NUCLEOTIDE SEQUENCE [LARGE SCALE GENOMIC DNA]</scope>
    <source>
        <strain evidence="9 10">JCM 18968</strain>
    </source>
</reference>
<evidence type="ECO:0000256" key="2">
    <source>
        <dbReference type="ARBA" id="ARBA00022475"/>
    </source>
</evidence>
<dbReference type="PANTHER" id="PTHR33362">
    <property type="entry name" value="SIALIC ACID TRAP TRANSPORTER PERMEASE PROTEIN SIAT-RELATED"/>
    <property type="match status" value="1"/>
</dbReference>
<evidence type="ECO:0000256" key="5">
    <source>
        <dbReference type="ARBA" id="ARBA00022989"/>
    </source>
</evidence>
<dbReference type="STRING" id="1293890.TALK_15070"/>
<sequence length="437" mass="45940">MATEWAGLIGFVAALALALLRVPVAVAMAVVGIGGTLLLTDWMSASYVMASLPFEAIFPYGLSVVPLFIFMGVFASHSGLSGNLFRGITAFSGHRPGGLAASSIGASAVFGAICGSSLATCATMGRVALPEMRERGYAKSLAGASIAAGGTLGVLIPPSILLVIYALMTEQSIGALFAGAMIPGLLATVLYITSIRLQVMRNPSLAPVSDYVPWSKRWGALLRMWDAIVLIVLVIGGIYAGLFSPTEAAAVGAGGALLFAFLRKRLSWSVLRSGIRETAGMTGMIFLILIGASLFNFFIETSGLTQTLVDWITTRGYSPLTVLIALLVFYVVLGCFMDSLSMILLTVVPAFNVITGVGYDPVWFGVVLVSVVEIGLITPPIGMNLFIIQGVSSDMTITTLSRGILPFLAADFIRLILMVAIPGLVLWLPHLLGFGAY</sequence>
<evidence type="ECO:0000256" key="6">
    <source>
        <dbReference type="ARBA" id="ARBA00023136"/>
    </source>
</evidence>
<feature type="transmembrane region" description="Helical" evidence="7">
    <location>
        <begin position="408"/>
        <end position="428"/>
    </location>
</feature>
<feature type="transmembrane region" description="Helical" evidence="7">
    <location>
        <begin position="100"/>
        <end position="129"/>
    </location>
</feature>
<comment type="subunit">
    <text evidence="7">The complex comprises the extracytoplasmic solute receptor protein and the two transmembrane proteins.</text>
</comment>
<evidence type="ECO:0000256" key="7">
    <source>
        <dbReference type="RuleBase" id="RU369079"/>
    </source>
</evidence>
<feature type="transmembrane region" description="Helical" evidence="7">
    <location>
        <begin position="248"/>
        <end position="266"/>
    </location>
</feature>
<feature type="transmembrane region" description="Helical" evidence="7">
    <location>
        <begin position="343"/>
        <end position="359"/>
    </location>
</feature>
<proteinExistence type="inferred from homology"/>
<dbReference type="AlphaFoldDB" id="A0A1Y2L9H1"/>
<keyword evidence="2" id="KW-1003">Cell membrane</keyword>
<evidence type="ECO:0000256" key="3">
    <source>
        <dbReference type="ARBA" id="ARBA00022519"/>
    </source>
</evidence>
<feature type="transmembrane region" description="Helical" evidence="7">
    <location>
        <begin position="365"/>
        <end position="387"/>
    </location>
</feature>
<organism evidence="9 10">
    <name type="scientific">Thalassospira alkalitolerans</name>
    <dbReference type="NCBI Taxonomy" id="1293890"/>
    <lineage>
        <taxon>Bacteria</taxon>
        <taxon>Pseudomonadati</taxon>
        <taxon>Pseudomonadota</taxon>
        <taxon>Alphaproteobacteria</taxon>
        <taxon>Rhodospirillales</taxon>
        <taxon>Thalassospiraceae</taxon>
        <taxon>Thalassospira</taxon>
    </lineage>
</organism>
<keyword evidence="3 7" id="KW-0997">Cell inner membrane</keyword>
<evidence type="ECO:0000256" key="1">
    <source>
        <dbReference type="ARBA" id="ARBA00004429"/>
    </source>
</evidence>
<dbReference type="NCBIfam" id="TIGR00786">
    <property type="entry name" value="dctM"/>
    <property type="match status" value="1"/>
</dbReference>
<dbReference type="InterPro" id="IPR010656">
    <property type="entry name" value="DctM"/>
</dbReference>
<comment type="similarity">
    <text evidence="7">Belongs to the TRAP transporter large permease family.</text>
</comment>
<evidence type="ECO:0000313" key="9">
    <source>
        <dbReference type="EMBL" id="OSQ46892.1"/>
    </source>
</evidence>
<evidence type="ECO:0000256" key="4">
    <source>
        <dbReference type="ARBA" id="ARBA00022692"/>
    </source>
</evidence>
<protein>
    <recommendedName>
        <fullName evidence="7">TRAP transporter large permease protein</fullName>
    </recommendedName>
</protein>
<dbReference type="RefSeq" id="WP_085619968.1">
    <property type="nucleotide sequence ID" value="NZ_JBLXAE010000014.1"/>
</dbReference>
<feature type="transmembrane region" description="Helical" evidence="7">
    <location>
        <begin position="278"/>
        <end position="299"/>
    </location>
</feature>
<feature type="transmembrane region" description="Helical" evidence="7">
    <location>
        <begin position="6"/>
        <end position="39"/>
    </location>
</feature>
<feature type="transmembrane region" description="Helical" evidence="7">
    <location>
        <begin position="141"/>
        <end position="167"/>
    </location>
</feature>
<feature type="transmembrane region" description="Helical" evidence="7">
    <location>
        <begin position="319"/>
        <end position="336"/>
    </location>
</feature>
<feature type="transmembrane region" description="Helical" evidence="7">
    <location>
        <begin position="224"/>
        <end position="242"/>
    </location>
</feature>
<evidence type="ECO:0000259" key="8">
    <source>
        <dbReference type="Pfam" id="PF06808"/>
    </source>
</evidence>
<keyword evidence="10" id="KW-1185">Reference proteome</keyword>
<name>A0A1Y2L9H1_9PROT</name>
<feature type="transmembrane region" description="Helical" evidence="7">
    <location>
        <begin position="60"/>
        <end position="80"/>
    </location>
</feature>
<gene>
    <name evidence="9" type="ORF">TALK_15070</name>
</gene>
<dbReference type="PANTHER" id="PTHR33362:SF5">
    <property type="entry name" value="C4-DICARBOXYLATE TRAP TRANSPORTER LARGE PERMEASE PROTEIN DCTM"/>
    <property type="match status" value="1"/>
</dbReference>
<feature type="transmembrane region" description="Helical" evidence="7">
    <location>
        <begin position="173"/>
        <end position="192"/>
    </location>
</feature>
<accession>A0A1Y2L9H1</accession>
<dbReference type="GO" id="GO:0005886">
    <property type="term" value="C:plasma membrane"/>
    <property type="evidence" value="ECO:0007669"/>
    <property type="project" value="UniProtKB-SubCell"/>
</dbReference>
<dbReference type="InterPro" id="IPR004681">
    <property type="entry name" value="TRAP_DctM"/>
</dbReference>
<keyword evidence="4 7" id="KW-0812">Transmembrane</keyword>
<keyword evidence="7" id="KW-0813">Transport</keyword>
<comment type="function">
    <text evidence="7">Part of the tripartite ATP-independent periplasmic (TRAP) transport system.</text>
</comment>
<dbReference type="Proteomes" id="UP000193396">
    <property type="component" value="Unassembled WGS sequence"/>
</dbReference>
<evidence type="ECO:0000313" key="10">
    <source>
        <dbReference type="Proteomes" id="UP000193396"/>
    </source>
</evidence>